<reference evidence="5 6" key="1">
    <citation type="journal article" date="2013" name="PLoS ONE">
        <title>Predicting the Proteins of Angomonas deanei, Strigomonas culicis and Their Respective Endosymbionts Reveals New Aspects of the Trypanosomatidae Family.</title>
        <authorList>
            <person name="Motta M.C."/>
            <person name="Martins A.C."/>
            <person name="de Souza S.S."/>
            <person name="Catta-Preta C.M."/>
            <person name="Silva R."/>
            <person name="Klein C.C."/>
            <person name="de Almeida L.G."/>
            <person name="de Lima Cunha O."/>
            <person name="Ciapina L.P."/>
            <person name="Brocchi M."/>
            <person name="Colabardini A.C."/>
            <person name="de Araujo Lima B."/>
            <person name="Machado C.R."/>
            <person name="de Almeida Soares C.M."/>
            <person name="Probst C.M."/>
            <person name="de Menezes C.B."/>
            <person name="Thompson C.E."/>
            <person name="Bartholomeu D.C."/>
            <person name="Gradia D.F."/>
            <person name="Pavoni D.P."/>
            <person name="Grisard E.C."/>
            <person name="Fantinatti-Garboggini F."/>
            <person name="Marchini F.K."/>
            <person name="Rodrigues-Luiz G.F."/>
            <person name="Wagner G."/>
            <person name="Goldman G.H."/>
            <person name="Fietto J.L."/>
            <person name="Elias M.C."/>
            <person name="Goldman M.H."/>
            <person name="Sagot M.F."/>
            <person name="Pereira M."/>
            <person name="Stoco P.H."/>
            <person name="de Mendonca-Neto R.P."/>
            <person name="Teixeira S.M."/>
            <person name="Maciel T.E."/>
            <person name="de Oliveira Mendes T.A."/>
            <person name="Urmenyi T.P."/>
            <person name="de Souza W."/>
            <person name="Schenkman S."/>
            <person name="de Vasconcelos A.T."/>
        </authorList>
    </citation>
    <scope>NUCLEOTIDE SEQUENCE [LARGE SCALE GENOMIC DNA]</scope>
</reference>
<dbReference type="GO" id="GO:0005686">
    <property type="term" value="C:U2 snRNP"/>
    <property type="evidence" value="ECO:0007669"/>
    <property type="project" value="TreeGrafter"/>
</dbReference>
<dbReference type="GO" id="GO:0000398">
    <property type="term" value="P:mRNA splicing, via spliceosome"/>
    <property type="evidence" value="ECO:0007669"/>
    <property type="project" value="TreeGrafter"/>
</dbReference>
<dbReference type="GO" id="GO:0003723">
    <property type="term" value="F:RNA binding"/>
    <property type="evidence" value="ECO:0007669"/>
    <property type="project" value="InterPro"/>
</dbReference>
<accession>S9US92</accession>
<dbReference type="OrthoDB" id="2146at2759"/>
<evidence type="ECO:0000313" key="6">
    <source>
        <dbReference type="Proteomes" id="UP000015354"/>
    </source>
</evidence>
<dbReference type="GO" id="GO:0005685">
    <property type="term" value="C:U1 snRNP"/>
    <property type="evidence" value="ECO:0007669"/>
    <property type="project" value="TreeGrafter"/>
</dbReference>
<dbReference type="GO" id="GO:0005682">
    <property type="term" value="C:U5 snRNP"/>
    <property type="evidence" value="ECO:0007669"/>
    <property type="project" value="TreeGrafter"/>
</dbReference>
<dbReference type="InterPro" id="IPR047575">
    <property type="entry name" value="Sm"/>
</dbReference>
<keyword evidence="6" id="KW-1185">Reference proteome</keyword>
<dbReference type="SMART" id="SM00651">
    <property type="entry name" value="Sm"/>
    <property type="match status" value="1"/>
</dbReference>
<dbReference type="AlphaFoldDB" id="S9US92"/>
<dbReference type="EMBL" id="ATMH01001939">
    <property type="protein sequence ID" value="EPY33827.1"/>
    <property type="molecule type" value="Genomic_DNA"/>
</dbReference>
<evidence type="ECO:0000256" key="3">
    <source>
        <dbReference type="ARBA" id="ARBA00041356"/>
    </source>
</evidence>
<proteinExistence type="inferred from homology"/>
<evidence type="ECO:0000259" key="4">
    <source>
        <dbReference type="PROSITE" id="PS52002"/>
    </source>
</evidence>
<evidence type="ECO:0000256" key="1">
    <source>
        <dbReference type="ARBA" id="ARBA00006850"/>
    </source>
</evidence>
<name>S9US92_9TRYP</name>
<dbReference type="GO" id="GO:0043186">
    <property type="term" value="C:P granule"/>
    <property type="evidence" value="ECO:0007669"/>
    <property type="project" value="TreeGrafter"/>
</dbReference>
<dbReference type="GO" id="GO:0071011">
    <property type="term" value="C:precatalytic spliceosome"/>
    <property type="evidence" value="ECO:0007669"/>
    <property type="project" value="TreeGrafter"/>
</dbReference>
<sequence>MPAKKKALPNLNEFMEKRVLIKLQGGRSVSGTLRGVDEFMSVVLNDAVDETKNPSVGEAEESRVALGTMVIRGSAIVEIVSREA</sequence>
<feature type="domain" description="Sm" evidence="4">
    <location>
        <begin position="6"/>
        <end position="84"/>
    </location>
</feature>
<keyword evidence="2 5" id="KW-0687">Ribonucleoprotein</keyword>
<dbReference type="GO" id="GO:0005689">
    <property type="term" value="C:U12-type spliceosomal complex"/>
    <property type="evidence" value="ECO:0007669"/>
    <property type="project" value="TreeGrafter"/>
</dbReference>
<dbReference type="PANTHER" id="PTHR10553">
    <property type="entry name" value="SMALL NUCLEAR RIBONUCLEOPROTEIN"/>
    <property type="match status" value="1"/>
</dbReference>
<dbReference type="GO" id="GO:0034719">
    <property type="term" value="C:SMN-Sm protein complex"/>
    <property type="evidence" value="ECO:0007669"/>
    <property type="project" value="TreeGrafter"/>
</dbReference>
<dbReference type="PIRSF" id="PIRSF037188">
    <property type="entry name" value="U6_snRNA_Lsm7"/>
    <property type="match status" value="1"/>
</dbReference>
<dbReference type="GO" id="GO:0005687">
    <property type="term" value="C:U4 snRNP"/>
    <property type="evidence" value="ECO:0007669"/>
    <property type="project" value="TreeGrafter"/>
</dbReference>
<dbReference type="Gene3D" id="2.30.30.100">
    <property type="match status" value="1"/>
</dbReference>
<dbReference type="Proteomes" id="UP000015354">
    <property type="component" value="Unassembled WGS sequence"/>
</dbReference>
<protein>
    <recommendedName>
        <fullName evidence="3">Sm protein G</fullName>
    </recommendedName>
</protein>
<dbReference type="FunFam" id="2.30.30.100:FF:000088">
    <property type="entry name" value="Small nuclear ribonucleoprotein Sm-G"/>
    <property type="match status" value="1"/>
</dbReference>
<evidence type="ECO:0000313" key="5">
    <source>
        <dbReference type="EMBL" id="EPY33827.1"/>
    </source>
</evidence>
<gene>
    <name evidence="5" type="ORF">STCU_01939</name>
</gene>
<dbReference type="InterPro" id="IPR001163">
    <property type="entry name" value="Sm_dom_euk/arc"/>
</dbReference>
<dbReference type="PANTHER" id="PTHR10553:SF2">
    <property type="entry name" value="SMALL NUCLEAR RIBONUCLEOPROTEIN G"/>
    <property type="match status" value="1"/>
</dbReference>
<dbReference type="GO" id="GO:0097526">
    <property type="term" value="C:spliceosomal tri-snRNP complex"/>
    <property type="evidence" value="ECO:0007669"/>
    <property type="project" value="TreeGrafter"/>
</dbReference>
<dbReference type="SUPFAM" id="SSF50182">
    <property type="entry name" value="Sm-like ribonucleoproteins"/>
    <property type="match status" value="1"/>
</dbReference>
<dbReference type="PROSITE" id="PS52002">
    <property type="entry name" value="SM"/>
    <property type="match status" value="1"/>
</dbReference>
<organism evidence="5 6">
    <name type="scientific">Strigomonas culicis</name>
    <dbReference type="NCBI Taxonomy" id="28005"/>
    <lineage>
        <taxon>Eukaryota</taxon>
        <taxon>Discoba</taxon>
        <taxon>Euglenozoa</taxon>
        <taxon>Kinetoplastea</taxon>
        <taxon>Metakinetoplastina</taxon>
        <taxon>Trypanosomatida</taxon>
        <taxon>Trypanosomatidae</taxon>
        <taxon>Strigomonadinae</taxon>
        <taxon>Strigomonas</taxon>
    </lineage>
</organism>
<comment type="caution">
    <text evidence="5">The sequence shown here is derived from an EMBL/GenBank/DDBJ whole genome shotgun (WGS) entry which is preliminary data.</text>
</comment>
<dbReference type="Pfam" id="PF01423">
    <property type="entry name" value="LSM"/>
    <property type="match status" value="1"/>
</dbReference>
<dbReference type="InterPro" id="IPR044641">
    <property type="entry name" value="Lsm7/SmG-like"/>
</dbReference>
<comment type="similarity">
    <text evidence="1">Belongs to the snRNP Sm proteins family.</text>
</comment>
<dbReference type="GO" id="GO:0071013">
    <property type="term" value="C:catalytic step 2 spliceosome"/>
    <property type="evidence" value="ECO:0007669"/>
    <property type="project" value="TreeGrafter"/>
</dbReference>
<dbReference type="InterPro" id="IPR010920">
    <property type="entry name" value="LSM_dom_sf"/>
</dbReference>
<evidence type="ECO:0000256" key="2">
    <source>
        <dbReference type="ARBA" id="ARBA00023274"/>
    </source>
</evidence>
<dbReference type="GO" id="GO:0071004">
    <property type="term" value="C:U2-type prespliceosome"/>
    <property type="evidence" value="ECO:0007669"/>
    <property type="project" value="TreeGrafter"/>
</dbReference>